<dbReference type="RefSeq" id="WP_151443481.1">
    <property type="nucleotide sequence ID" value="NZ_CABVOU010000033.1"/>
</dbReference>
<dbReference type="PANTHER" id="PTHR45947">
    <property type="entry name" value="SULFOQUINOVOSYL TRANSFERASE SQD2"/>
    <property type="match status" value="1"/>
</dbReference>
<organism evidence="2 3">
    <name type="scientific">Halomonas lysinitropha</name>
    <dbReference type="NCBI Taxonomy" id="2607506"/>
    <lineage>
        <taxon>Bacteria</taxon>
        <taxon>Pseudomonadati</taxon>
        <taxon>Pseudomonadota</taxon>
        <taxon>Gammaproteobacteria</taxon>
        <taxon>Oceanospirillales</taxon>
        <taxon>Halomonadaceae</taxon>
        <taxon>Halomonas</taxon>
    </lineage>
</organism>
<dbReference type="EMBL" id="CABVOU010000033">
    <property type="protein sequence ID" value="VVZ95740.1"/>
    <property type="molecule type" value="Genomic_DNA"/>
</dbReference>
<protein>
    <recommendedName>
        <fullName evidence="1">Glycosyltransferase subfamily 4-like N-terminal domain-containing protein</fullName>
    </recommendedName>
</protein>
<evidence type="ECO:0000313" key="2">
    <source>
        <dbReference type="EMBL" id="VVZ95740.1"/>
    </source>
</evidence>
<dbReference type="InterPro" id="IPR050194">
    <property type="entry name" value="Glycosyltransferase_grp1"/>
</dbReference>
<dbReference type="AlphaFoldDB" id="A0A5K1I752"/>
<dbReference type="PANTHER" id="PTHR45947:SF3">
    <property type="entry name" value="SULFOQUINOVOSYL TRANSFERASE SQD2"/>
    <property type="match status" value="1"/>
</dbReference>
<dbReference type="Proteomes" id="UP000326725">
    <property type="component" value="Unassembled WGS sequence"/>
</dbReference>
<reference evidence="2 3" key="1">
    <citation type="submission" date="2019-09" db="EMBL/GenBank/DDBJ databases">
        <authorList>
            <person name="Criscuolo A."/>
        </authorList>
    </citation>
    <scope>NUCLEOTIDE SEQUENCE [LARGE SCALE GENOMIC DNA]</scope>
    <source>
        <strain evidence="3">3(2)</strain>
    </source>
</reference>
<feature type="domain" description="Glycosyltransferase subfamily 4-like N-terminal" evidence="1">
    <location>
        <begin position="128"/>
        <end position="332"/>
    </location>
</feature>
<dbReference type="InterPro" id="IPR028098">
    <property type="entry name" value="Glyco_trans_4-like_N"/>
</dbReference>
<evidence type="ECO:0000313" key="3">
    <source>
        <dbReference type="Proteomes" id="UP000326725"/>
    </source>
</evidence>
<dbReference type="SUPFAM" id="SSF53756">
    <property type="entry name" value="UDP-Glycosyltransferase/glycogen phosphorylase"/>
    <property type="match status" value="1"/>
</dbReference>
<accession>A0A5K1I752</accession>
<name>A0A5K1I752_9GAMM</name>
<sequence length="526" mass="57518">MTGELAERLAAAGLFDADWYRHTYADVAESGLRPWEHFLTHGWALGRAPGPRFTPDAYLAAHPDVAAAGVDALSHYLQNGQREGRALARETAWPEAPLPDDLPAWVGKSPPPPGKVPRLLFVISLQSGGTPRTNQDLMLALQARAECLVLRCAEDELVLYLFHSGIHVPLERHRLEAPVPAVPHTSAEYDRVVQAWLRDYAVSLVHIRHLAWQGLGVISVAKQLDLPVVCSFHDYYAVCPSLKLLDERQRHCGGRCTASGGECTAELWPQEALTPLKHDGVLDWQQRFAGVLALCDALVTTTAAARALHGEIFPALAERPFEVIPHGRDFSRRDALALRPVDGEPLRVLLPGHIAVAKGARVLLELARRPALAHVEWHVLGTLEGDLLAQLPNTVVVHGPYRREAFAEEVAAIRPHLGAVLSIWPETWCHTLTELWSVGVPVLGFDIGAVGERLAATGAGWSVSPLNAEAVADTLQLASQPEAWDRAARQVAHWQHHGQTGCAEMADAYWALYEQVCPALRAPVPL</sequence>
<dbReference type="Gene3D" id="3.40.50.2000">
    <property type="entry name" value="Glycogen Phosphorylase B"/>
    <property type="match status" value="2"/>
</dbReference>
<proteinExistence type="predicted"/>
<dbReference type="Pfam" id="PF13439">
    <property type="entry name" value="Glyco_transf_4"/>
    <property type="match status" value="1"/>
</dbReference>
<dbReference type="GO" id="GO:0016757">
    <property type="term" value="F:glycosyltransferase activity"/>
    <property type="evidence" value="ECO:0007669"/>
    <property type="project" value="TreeGrafter"/>
</dbReference>
<keyword evidence="3" id="KW-1185">Reference proteome</keyword>
<gene>
    <name evidence="2" type="ORF">HALO32_01819</name>
</gene>
<evidence type="ECO:0000259" key="1">
    <source>
        <dbReference type="Pfam" id="PF13439"/>
    </source>
</evidence>